<dbReference type="Gene3D" id="3.40.50.10320">
    <property type="entry name" value="LmbE-like"/>
    <property type="match status" value="1"/>
</dbReference>
<dbReference type="Pfam" id="PF02585">
    <property type="entry name" value="PIG-L"/>
    <property type="match status" value="1"/>
</dbReference>
<evidence type="ECO:0000313" key="1">
    <source>
        <dbReference type="EMBL" id="GAG24431.1"/>
    </source>
</evidence>
<dbReference type="SUPFAM" id="SSF102588">
    <property type="entry name" value="LmbE-like"/>
    <property type="match status" value="1"/>
</dbReference>
<organism evidence="1">
    <name type="scientific">marine sediment metagenome</name>
    <dbReference type="NCBI Taxonomy" id="412755"/>
    <lineage>
        <taxon>unclassified sequences</taxon>
        <taxon>metagenomes</taxon>
        <taxon>ecological metagenomes</taxon>
    </lineage>
</organism>
<sequence length="208" mass="22915">MNTAKTVLALFAHPDDAEFMCAGTLALLCQKGWYIHSATMTPGDCGSTELSRRQISNIRTAEAAKSVHMLDGSYHCLGCDDLFIMYDRPTLLSAIGLLRKIKPTIVFAPSPDDYAADHETTSRIAQTACFACGVPNIETPGLSPFDRVPYLYYSDAVEGKDKFGNQVQPGIIVDVSEVIATKEKMLCCHQSQRSWLLAHQNIDYANMM</sequence>
<dbReference type="AlphaFoldDB" id="X0XHL5"/>
<accession>X0XHL5</accession>
<proteinExistence type="predicted"/>
<comment type="caution">
    <text evidence="1">The sequence shown here is derived from an EMBL/GenBank/DDBJ whole genome shotgun (WGS) entry which is preliminary data.</text>
</comment>
<dbReference type="InterPro" id="IPR024078">
    <property type="entry name" value="LmbE-like_dom_sf"/>
</dbReference>
<evidence type="ECO:0008006" key="2">
    <source>
        <dbReference type="Google" id="ProtNLM"/>
    </source>
</evidence>
<gene>
    <name evidence="1" type="ORF">S01H1_59045</name>
</gene>
<dbReference type="PANTHER" id="PTHR12993:SF11">
    <property type="entry name" value="N-ACETYLGLUCOSAMINYL-PHOSPHATIDYLINOSITOL DE-N-ACETYLASE"/>
    <property type="match status" value="1"/>
</dbReference>
<protein>
    <recommendedName>
        <fullName evidence="2">LmbE family protein</fullName>
    </recommendedName>
</protein>
<dbReference type="InterPro" id="IPR003737">
    <property type="entry name" value="GlcNAc_PI_deacetylase-related"/>
</dbReference>
<dbReference type="EMBL" id="BARS01038596">
    <property type="protein sequence ID" value="GAG24431.1"/>
    <property type="molecule type" value="Genomic_DNA"/>
</dbReference>
<reference evidence="1" key="1">
    <citation type="journal article" date="2014" name="Front. Microbiol.">
        <title>High frequency of phylogenetically diverse reductive dehalogenase-homologous genes in deep subseafloor sedimentary metagenomes.</title>
        <authorList>
            <person name="Kawai M."/>
            <person name="Futagami T."/>
            <person name="Toyoda A."/>
            <person name="Takaki Y."/>
            <person name="Nishi S."/>
            <person name="Hori S."/>
            <person name="Arai W."/>
            <person name="Tsubouchi T."/>
            <person name="Morono Y."/>
            <person name="Uchiyama I."/>
            <person name="Ito T."/>
            <person name="Fujiyama A."/>
            <person name="Inagaki F."/>
            <person name="Takami H."/>
        </authorList>
    </citation>
    <scope>NUCLEOTIDE SEQUENCE</scope>
    <source>
        <strain evidence="1">Expedition CK06-06</strain>
    </source>
</reference>
<feature type="non-terminal residue" evidence="1">
    <location>
        <position position="208"/>
    </location>
</feature>
<name>X0XHL5_9ZZZZ</name>
<dbReference type="GO" id="GO:0016811">
    <property type="term" value="F:hydrolase activity, acting on carbon-nitrogen (but not peptide) bonds, in linear amides"/>
    <property type="evidence" value="ECO:0007669"/>
    <property type="project" value="TreeGrafter"/>
</dbReference>
<dbReference type="PANTHER" id="PTHR12993">
    <property type="entry name" value="N-ACETYLGLUCOSAMINYL-PHOSPHATIDYLINOSITOL DE-N-ACETYLASE-RELATED"/>
    <property type="match status" value="1"/>
</dbReference>